<keyword evidence="6" id="KW-0675">Receptor</keyword>
<evidence type="ECO:0000313" key="13">
    <source>
        <dbReference type="RefSeq" id="XP_022238093.1"/>
    </source>
</evidence>
<reference evidence="13" key="1">
    <citation type="submission" date="2025-08" db="UniProtKB">
        <authorList>
            <consortium name="RefSeq"/>
        </authorList>
    </citation>
    <scope>IDENTIFICATION</scope>
    <source>
        <tissue evidence="13">Muscle</tissue>
    </source>
</reference>
<feature type="domain" description="ILCR1 Ig-like" evidence="11">
    <location>
        <begin position="11"/>
        <end position="105"/>
    </location>
</feature>
<comment type="subcellular location">
    <subcellularLocation>
        <location evidence="1">Membrane</location>
        <topology evidence="1">Single-pass type I membrane protein</topology>
    </subcellularLocation>
</comment>
<dbReference type="InterPro" id="IPR057066">
    <property type="entry name" value="Ig_ILCR1"/>
</dbReference>
<keyword evidence="2 8" id="KW-0812">Transmembrane</keyword>
<evidence type="ECO:0000256" key="5">
    <source>
        <dbReference type="ARBA" id="ARBA00023136"/>
    </source>
</evidence>
<dbReference type="GeneID" id="111085122"/>
<dbReference type="PANTHER" id="PTHR15583">
    <property type="entry name" value="INTERLEUKIN-17 RECEPTOR"/>
    <property type="match status" value="1"/>
</dbReference>
<gene>
    <name evidence="13" type="primary">LOC111085122</name>
</gene>
<dbReference type="Proteomes" id="UP000694941">
    <property type="component" value="Unplaced"/>
</dbReference>
<feature type="domain" description="SEFIR" evidence="10">
    <location>
        <begin position="308"/>
        <end position="360"/>
    </location>
</feature>
<feature type="transmembrane region" description="Helical" evidence="8">
    <location>
        <begin position="255"/>
        <end position="277"/>
    </location>
</feature>
<evidence type="ECO:0000256" key="1">
    <source>
        <dbReference type="ARBA" id="ARBA00004479"/>
    </source>
</evidence>
<dbReference type="PANTHER" id="PTHR15583:SF7">
    <property type="entry name" value="INTERLEUKIN CYTOKINE RECEPTOR-RELATED PROTEIN 2"/>
    <property type="match status" value="1"/>
</dbReference>
<protein>
    <submittedName>
        <fullName evidence="13">Uncharacterized protein LOC111085122</fullName>
    </submittedName>
</protein>
<feature type="chain" id="PRO_5046256596" evidence="9">
    <location>
        <begin position="21"/>
        <end position="626"/>
    </location>
</feature>
<evidence type="ECO:0000256" key="9">
    <source>
        <dbReference type="SAM" id="SignalP"/>
    </source>
</evidence>
<evidence type="ECO:0000256" key="8">
    <source>
        <dbReference type="SAM" id="Phobius"/>
    </source>
</evidence>
<evidence type="ECO:0000313" key="12">
    <source>
        <dbReference type="Proteomes" id="UP000694941"/>
    </source>
</evidence>
<evidence type="ECO:0000256" key="3">
    <source>
        <dbReference type="ARBA" id="ARBA00022729"/>
    </source>
</evidence>
<keyword evidence="12" id="KW-1185">Reference proteome</keyword>
<keyword evidence="4 8" id="KW-1133">Transmembrane helix</keyword>
<feature type="signal peptide" evidence="9">
    <location>
        <begin position="1"/>
        <end position="20"/>
    </location>
</feature>
<dbReference type="Gene3D" id="3.40.50.11530">
    <property type="match status" value="1"/>
</dbReference>
<proteinExistence type="predicted"/>
<evidence type="ECO:0000256" key="2">
    <source>
        <dbReference type="ARBA" id="ARBA00022692"/>
    </source>
</evidence>
<evidence type="ECO:0000259" key="11">
    <source>
        <dbReference type="Pfam" id="PF23608"/>
    </source>
</evidence>
<sequence length="626" mass="71727">MLHILVPALLWTTNITYMSTEGVLNVSFLPAKTTFNYTRYEVSLWRLQSQNTTCDGLPGHGHSVEEKKVEPSWPTTDVSFVGWRTKGYYCIRVEPLSVGHRGNCKIGCRAHRSKTFFLPEKKFTGVEVNCRKQISWKADIVLQPDIKKKAIKVKVLTICPFIQKLEIALWINASKNCNGLTGKLRFTKVVSINETGVTFSPLEKGCYCARVTPLDHNCQRQNLMTLFTNCAILPDFKDTLFFPWISKSSNDFPDWVIITTSVGLVTLVLISCLLVGCRKCKRADREQILGDLDKDAEEDFTNPNERIQVSLLYSHDCFLHTEVVRDFVTFLKDCWNAEVIWDLEYEDEIMVNPEGWALRLIACECQNEFWYESESEIMNSSLCNISPSKNHEVATSVSEQCPSRKEKYIDIMYTSFKKTHRRHSFSSQYTLPHTNLGVHESSLNKISDAGIISSNQESLCDLKSTNHYGKLSLNKKKVVIVIESEGAVYRQIAWQEGKVVHNDNIGYLDKLFIYSLSALTTDLVKCVGDYSHLVVIRFPYTAPGLSLGNIVPHRRFTIPDHLVELYWKLRGEASNCNYELSEEKLLQRWRYSSAYADFLKSINEMIQFTALSPNFIKEQLREEIAI</sequence>
<keyword evidence="3 9" id="KW-0732">Signal</keyword>
<name>A0ABM1S388_LIMPO</name>
<organism evidence="12 13">
    <name type="scientific">Limulus polyphemus</name>
    <name type="common">Atlantic horseshoe crab</name>
    <dbReference type="NCBI Taxonomy" id="6850"/>
    <lineage>
        <taxon>Eukaryota</taxon>
        <taxon>Metazoa</taxon>
        <taxon>Ecdysozoa</taxon>
        <taxon>Arthropoda</taxon>
        <taxon>Chelicerata</taxon>
        <taxon>Merostomata</taxon>
        <taxon>Xiphosura</taxon>
        <taxon>Limulidae</taxon>
        <taxon>Limulus</taxon>
    </lineage>
</organism>
<dbReference type="InterPro" id="IPR039465">
    <property type="entry name" value="IL-17_rcpt-like"/>
</dbReference>
<evidence type="ECO:0000256" key="6">
    <source>
        <dbReference type="ARBA" id="ARBA00023170"/>
    </source>
</evidence>
<dbReference type="Pfam" id="PF08357">
    <property type="entry name" value="SEFIR"/>
    <property type="match status" value="1"/>
</dbReference>
<keyword evidence="5 8" id="KW-0472">Membrane</keyword>
<evidence type="ECO:0000256" key="4">
    <source>
        <dbReference type="ARBA" id="ARBA00022989"/>
    </source>
</evidence>
<dbReference type="Pfam" id="PF23608">
    <property type="entry name" value="Ig_ILCR1"/>
    <property type="match status" value="1"/>
</dbReference>
<accession>A0ABM1S388</accession>
<evidence type="ECO:0000256" key="7">
    <source>
        <dbReference type="ARBA" id="ARBA00023180"/>
    </source>
</evidence>
<keyword evidence="7" id="KW-0325">Glycoprotein</keyword>
<dbReference type="InterPro" id="IPR013568">
    <property type="entry name" value="SEFIR_dom"/>
</dbReference>
<evidence type="ECO:0000259" key="10">
    <source>
        <dbReference type="Pfam" id="PF08357"/>
    </source>
</evidence>
<dbReference type="RefSeq" id="XP_022238093.1">
    <property type="nucleotide sequence ID" value="XM_022382385.1"/>
</dbReference>